<reference evidence="14" key="1">
    <citation type="submission" date="2025-08" db="UniProtKB">
        <authorList>
            <consortium name="RefSeq"/>
        </authorList>
    </citation>
    <scope>IDENTIFICATION</scope>
</reference>
<evidence type="ECO:0000313" key="13">
    <source>
        <dbReference type="Proteomes" id="UP000694888"/>
    </source>
</evidence>
<accession>A0ABM1AA03</accession>
<feature type="transmembrane region" description="Helical" evidence="11">
    <location>
        <begin position="186"/>
        <end position="206"/>
    </location>
</feature>
<evidence type="ECO:0000256" key="5">
    <source>
        <dbReference type="ARBA" id="ARBA00023040"/>
    </source>
</evidence>
<dbReference type="SUPFAM" id="SSF81321">
    <property type="entry name" value="Family A G protein-coupled receptor-like"/>
    <property type="match status" value="1"/>
</dbReference>
<keyword evidence="8 9" id="KW-0807">Transducer</keyword>
<dbReference type="RefSeq" id="XP_012943687.1">
    <property type="nucleotide sequence ID" value="XM_013088233.2"/>
</dbReference>
<dbReference type="PROSITE" id="PS00237">
    <property type="entry name" value="G_PROTEIN_RECEP_F1_1"/>
    <property type="match status" value="1"/>
</dbReference>
<dbReference type="InterPro" id="IPR017452">
    <property type="entry name" value="GPCR_Rhodpsn_7TM"/>
</dbReference>
<evidence type="ECO:0000256" key="10">
    <source>
        <dbReference type="SAM" id="MobiDB-lite"/>
    </source>
</evidence>
<comment type="similarity">
    <text evidence="9">Belongs to the G-protein coupled receptor 1 family.</text>
</comment>
<feature type="region of interest" description="Disordered" evidence="10">
    <location>
        <begin position="357"/>
        <end position="446"/>
    </location>
</feature>
<evidence type="ECO:0000256" key="4">
    <source>
        <dbReference type="ARBA" id="ARBA00022989"/>
    </source>
</evidence>
<dbReference type="Proteomes" id="UP000694888">
    <property type="component" value="Unplaced"/>
</dbReference>
<dbReference type="InterPro" id="IPR000276">
    <property type="entry name" value="GPCR_Rhodpsn"/>
</dbReference>
<gene>
    <name evidence="14" type="primary">LOC101847146</name>
</gene>
<protein>
    <submittedName>
        <fullName evidence="14">Alpha-2C adrenergic receptor-like</fullName>
    </submittedName>
</protein>
<dbReference type="PANTHER" id="PTHR24248:SF189">
    <property type="entry name" value="ALPHA2-ADRENERGIC-LIKE OCTOPAMINE RECEPTOR, ISOFORM B"/>
    <property type="match status" value="1"/>
</dbReference>
<evidence type="ECO:0000256" key="8">
    <source>
        <dbReference type="ARBA" id="ARBA00023224"/>
    </source>
</evidence>
<evidence type="ECO:0000256" key="11">
    <source>
        <dbReference type="SAM" id="Phobius"/>
    </source>
</evidence>
<evidence type="ECO:0000256" key="1">
    <source>
        <dbReference type="ARBA" id="ARBA00004651"/>
    </source>
</evidence>
<dbReference type="Gene3D" id="1.20.1070.10">
    <property type="entry name" value="Rhodopsin 7-helix transmembrane proteins"/>
    <property type="match status" value="2"/>
</dbReference>
<dbReference type="PROSITE" id="PS50262">
    <property type="entry name" value="G_PROTEIN_RECEP_F1_2"/>
    <property type="match status" value="1"/>
</dbReference>
<feature type="transmembrane region" description="Helical" evidence="11">
    <location>
        <begin position="147"/>
        <end position="165"/>
    </location>
</feature>
<keyword evidence="7 9" id="KW-0675">Receptor</keyword>
<proteinExistence type="inferred from homology"/>
<dbReference type="Pfam" id="PF00001">
    <property type="entry name" value="7tm_1"/>
    <property type="match status" value="1"/>
</dbReference>
<dbReference type="SMART" id="SM01381">
    <property type="entry name" value="7TM_GPCR_Srsx"/>
    <property type="match status" value="1"/>
</dbReference>
<keyword evidence="4 11" id="KW-1133">Transmembrane helix</keyword>
<evidence type="ECO:0000256" key="7">
    <source>
        <dbReference type="ARBA" id="ARBA00023170"/>
    </source>
</evidence>
<keyword evidence="3 9" id="KW-0812">Transmembrane</keyword>
<sequence>MTSTQAYHYVTPSDYFIPDRVIFTYTNESLFADFNTSFNATPQTTSSPVTSSDSWWWSHYPSGFSWPHIIVGAIIITVIILMIIIGNFLVMWAIVHDRTLKTTQNLFIASLAFADFFLGLIVIPFSLCNELMGYWLFGVVWCELYKAIDVLLCTASIMSLCLISLDRYWSITRAVHYARQRTRKRAAVMIFTVWFISAVLSIPPLIGWKQPTRESEWPLCQLSKDIGYVVYSAFGSFFIPAFIMVCVYAKIYQAAKQRARKNVVKPPMGGTAGEKAEQKHSTESSITEHPQPKECSMDDVDEPEESQVVAPGNMTEDTACDTAVDSVVPTSEDDVMVKSRRVPEVAARAIREGECSNLLSTDSDSEPRRTALNKAESGRPAFQAVPTSDTDSSEPPADQTALHNTHHNANKKAAPPITSAAVATSSPSASVDNLSNSPEDHNNGSLRRFKILELRANGTSSLSHDNTSVSQKGSVITTIRKHLFVPKRDSRRKKYTASRPESGKPLDFQTAERQKRKLAKARERRATVVLGLVMAAFILCWLPFFSLYLASAFCEGCIPNMVFTVFFWIGYCNSALNPIIYTVFNRDFRRAFQKILFGKRHGRW</sequence>
<evidence type="ECO:0000313" key="14">
    <source>
        <dbReference type="RefSeq" id="XP_012943687.1"/>
    </source>
</evidence>
<feature type="transmembrane region" description="Helical" evidence="11">
    <location>
        <begin position="561"/>
        <end position="584"/>
    </location>
</feature>
<dbReference type="GeneID" id="101847146"/>
<feature type="transmembrane region" description="Helical" evidence="11">
    <location>
        <begin position="226"/>
        <end position="251"/>
    </location>
</feature>
<organism evidence="13 14">
    <name type="scientific">Aplysia californica</name>
    <name type="common">California sea hare</name>
    <dbReference type="NCBI Taxonomy" id="6500"/>
    <lineage>
        <taxon>Eukaryota</taxon>
        <taxon>Metazoa</taxon>
        <taxon>Spiralia</taxon>
        <taxon>Lophotrochozoa</taxon>
        <taxon>Mollusca</taxon>
        <taxon>Gastropoda</taxon>
        <taxon>Heterobranchia</taxon>
        <taxon>Euthyneura</taxon>
        <taxon>Tectipleura</taxon>
        <taxon>Aplysiida</taxon>
        <taxon>Aplysioidea</taxon>
        <taxon>Aplysiidae</taxon>
        <taxon>Aplysia</taxon>
    </lineage>
</organism>
<feature type="transmembrane region" description="Helical" evidence="11">
    <location>
        <begin position="106"/>
        <end position="127"/>
    </location>
</feature>
<feature type="region of interest" description="Disordered" evidence="10">
    <location>
        <begin position="262"/>
        <end position="317"/>
    </location>
</feature>
<feature type="domain" description="G-protein coupled receptors family 1 profile" evidence="12">
    <location>
        <begin position="86"/>
        <end position="581"/>
    </location>
</feature>
<evidence type="ECO:0000259" key="12">
    <source>
        <dbReference type="PROSITE" id="PS50262"/>
    </source>
</evidence>
<feature type="transmembrane region" description="Helical" evidence="11">
    <location>
        <begin position="69"/>
        <end position="94"/>
    </location>
</feature>
<keyword evidence="6 11" id="KW-0472">Membrane</keyword>
<evidence type="ECO:0000256" key="6">
    <source>
        <dbReference type="ARBA" id="ARBA00023136"/>
    </source>
</evidence>
<dbReference type="PRINTS" id="PR00237">
    <property type="entry name" value="GPCRRHODOPSN"/>
</dbReference>
<evidence type="ECO:0000256" key="9">
    <source>
        <dbReference type="RuleBase" id="RU000688"/>
    </source>
</evidence>
<keyword evidence="5 9" id="KW-0297">G-protein coupled receptor</keyword>
<keyword evidence="2" id="KW-1003">Cell membrane</keyword>
<evidence type="ECO:0000256" key="3">
    <source>
        <dbReference type="ARBA" id="ARBA00022692"/>
    </source>
</evidence>
<feature type="compositionally biased region" description="Low complexity" evidence="10">
    <location>
        <begin position="413"/>
        <end position="431"/>
    </location>
</feature>
<comment type="subcellular location">
    <subcellularLocation>
        <location evidence="1">Cell membrane</location>
        <topology evidence="1">Multi-pass membrane protein</topology>
    </subcellularLocation>
</comment>
<name>A0ABM1AA03_APLCA</name>
<feature type="transmembrane region" description="Helical" evidence="11">
    <location>
        <begin position="526"/>
        <end position="549"/>
    </location>
</feature>
<evidence type="ECO:0000256" key="2">
    <source>
        <dbReference type="ARBA" id="ARBA00022475"/>
    </source>
</evidence>
<feature type="region of interest" description="Disordered" evidence="10">
    <location>
        <begin position="488"/>
        <end position="509"/>
    </location>
</feature>
<keyword evidence="13" id="KW-1185">Reference proteome</keyword>
<dbReference type="PANTHER" id="PTHR24248">
    <property type="entry name" value="ADRENERGIC RECEPTOR-RELATED G-PROTEIN COUPLED RECEPTOR"/>
    <property type="match status" value="1"/>
</dbReference>